<dbReference type="InterPro" id="IPR032675">
    <property type="entry name" value="LRR_dom_sf"/>
</dbReference>
<evidence type="ECO:0000313" key="2">
    <source>
        <dbReference type="Proteomes" id="UP000807469"/>
    </source>
</evidence>
<dbReference type="AlphaFoldDB" id="A0A9P5YQQ8"/>
<name>A0A9P5YQQ8_9AGAR</name>
<dbReference type="EMBL" id="MU155448">
    <property type="protein sequence ID" value="KAF9473368.1"/>
    <property type="molecule type" value="Genomic_DNA"/>
</dbReference>
<accession>A0A9P5YQQ8</accession>
<dbReference type="Proteomes" id="UP000807469">
    <property type="component" value="Unassembled WGS sequence"/>
</dbReference>
<proteinExistence type="predicted"/>
<sequence length="486" mass="57052">MSQQIILAEGPINKVPYDVLSEIFTYCTIKVNPYSNFFDTSRERFQMTPIALSHVSSSWRTVAFTTPLLWSHLYYRFTMVKIGNSSIVAESHERHFLQRDIDFIRWWKEKHKSLSPVLTFDIKYERLKATGAGLDLLARNGDLNFILSYLATSKYLWIDNLFWDKIRKWIEQGNKVSFPNLHTLIYITNRIEVNHVLPVQTLMGLASEPSAAFPLRRLYLHNIRDEMEGSIPVHWSSLTDICFDFINEIDLHYWNSLVRTLQHLRSAYFNFGGIYWTENINIPTITCTLSHLETLYVGHYEELDRDQFSFSLFFANIHLPALRTLSLSSWAPNWSNHRVINNLHSVLRSTPNITTLILGEEFLALECSDFEERVQLSAITEPLWRYAPRLMHFRLELRSVDDEEALEQLDNNIKNIVDFGNIWLDLDNPACPIRTFTIVSPLHWTADTDFAPSRERTLRARYPNIEFRLTNESMRFEASKAWETWI</sequence>
<dbReference type="OrthoDB" id="2269034at2759"/>
<comment type="caution">
    <text evidence="1">The sequence shown here is derived from an EMBL/GenBank/DDBJ whole genome shotgun (WGS) entry which is preliminary data.</text>
</comment>
<reference evidence="1" key="1">
    <citation type="submission" date="2020-11" db="EMBL/GenBank/DDBJ databases">
        <authorList>
            <consortium name="DOE Joint Genome Institute"/>
            <person name="Ahrendt S."/>
            <person name="Riley R."/>
            <person name="Andreopoulos W."/>
            <person name="Labutti K."/>
            <person name="Pangilinan J."/>
            <person name="Ruiz-Duenas F.J."/>
            <person name="Barrasa J.M."/>
            <person name="Sanchez-Garcia M."/>
            <person name="Camarero S."/>
            <person name="Miyauchi S."/>
            <person name="Serrano A."/>
            <person name="Linde D."/>
            <person name="Babiker R."/>
            <person name="Drula E."/>
            <person name="Ayuso-Fernandez I."/>
            <person name="Pacheco R."/>
            <person name="Padilla G."/>
            <person name="Ferreira P."/>
            <person name="Barriuso J."/>
            <person name="Kellner H."/>
            <person name="Castanera R."/>
            <person name="Alfaro M."/>
            <person name="Ramirez L."/>
            <person name="Pisabarro A.G."/>
            <person name="Kuo A."/>
            <person name="Tritt A."/>
            <person name="Lipzen A."/>
            <person name="He G."/>
            <person name="Yan M."/>
            <person name="Ng V."/>
            <person name="Cullen D."/>
            <person name="Martin F."/>
            <person name="Rosso M.-N."/>
            <person name="Henrissat B."/>
            <person name="Hibbett D."/>
            <person name="Martinez A.T."/>
            <person name="Grigoriev I.V."/>
        </authorList>
    </citation>
    <scope>NUCLEOTIDE SEQUENCE</scope>
    <source>
        <strain evidence="1">CIRM-BRFM 674</strain>
    </source>
</reference>
<organism evidence="1 2">
    <name type="scientific">Pholiota conissans</name>
    <dbReference type="NCBI Taxonomy" id="109636"/>
    <lineage>
        <taxon>Eukaryota</taxon>
        <taxon>Fungi</taxon>
        <taxon>Dikarya</taxon>
        <taxon>Basidiomycota</taxon>
        <taxon>Agaricomycotina</taxon>
        <taxon>Agaricomycetes</taxon>
        <taxon>Agaricomycetidae</taxon>
        <taxon>Agaricales</taxon>
        <taxon>Agaricineae</taxon>
        <taxon>Strophariaceae</taxon>
        <taxon>Pholiota</taxon>
    </lineage>
</organism>
<protein>
    <recommendedName>
        <fullName evidence="3">F-box domain-containing protein</fullName>
    </recommendedName>
</protein>
<dbReference type="SUPFAM" id="SSF52047">
    <property type="entry name" value="RNI-like"/>
    <property type="match status" value="1"/>
</dbReference>
<keyword evidence="2" id="KW-1185">Reference proteome</keyword>
<evidence type="ECO:0000313" key="1">
    <source>
        <dbReference type="EMBL" id="KAF9473368.1"/>
    </source>
</evidence>
<dbReference type="Gene3D" id="3.80.10.10">
    <property type="entry name" value="Ribonuclease Inhibitor"/>
    <property type="match status" value="1"/>
</dbReference>
<gene>
    <name evidence="1" type="ORF">BDN70DRAFT_885908</name>
</gene>
<evidence type="ECO:0008006" key="3">
    <source>
        <dbReference type="Google" id="ProtNLM"/>
    </source>
</evidence>